<sequence>MMKILAVEPDQNDLDRLTDALRKVHGECEVLSYRDPMLAFQYAYNNPVDAVFAAADMGRLNGFTLAKMLYQACGKISVYLIGADNTFRSDARRLMLNGFLVRPVTPEGITREENAEEW</sequence>
<dbReference type="Gene3D" id="3.40.50.2300">
    <property type="match status" value="1"/>
</dbReference>
<dbReference type="PROSITE" id="PS50110">
    <property type="entry name" value="RESPONSE_REGULATORY"/>
    <property type="match status" value="1"/>
</dbReference>
<dbReference type="InterPro" id="IPR001789">
    <property type="entry name" value="Sig_transdc_resp-reg_receiver"/>
</dbReference>
<organism evidence="5 6">
    <name type="scientific">Diplocloster agilis</name>
    <dbReference type="NCBI Taxonomy" id="2850323"/>
    <lineage>
        <taxon>Bacteria</taxon>
        <taxon>Bacillati</taxon>
        <taxon>Bacillota</taxon>
        <taxon>Clostridia</taxon>
        <taxon>Lachnospirales</taxon>
        <taxon>Lachnospiraceae</taxon>
        <taxon>Diplocloster</taxon>
    </lineage>
</organism>
<dbReference type="InterPro" id="IPR011006">
    <property type="entry name" value="CheY-like_superfamily"/>
</dbReference>
<evidence type="ECO:0000256" key="2">
    <source>
        <dbReference type="ARBA" id="ARBA00024867"/>
    </source>
</evidence>
<dbReference type="SUPFAM" id="SSF52172">
    <property type="entry name" value="CheY-like"/>
    <property type="match status" value="1"/>
</dbReference>
<protein>
    <recommendedName>
        <fullName evidence="1">Stage 0 sporulation protein A homolog</fullName>
    </recommendedName>
</protein>
<comment type="function">
    <text evidence="2">May play the central regulatory role in sporulation. It may be an element of the effector pathway responsible for the activation of sporulation genes in response to nutritional stress. Spo0A may act in concert with spo0H (a sigma factor) to control the expression of some genes that are critical to the sporulation process.</text>
</comment>
<evidence type="ECO:0000259" key="4">
    <source>
        <dbReference type="PROSITE" id="PS50110"/>
    </source>
</evidence>
<keyword evidence="6" id="KW-1185">Reference proteome</keyword>
<evidence type="ECO:0000313" key="5">
    <source>
        <dbReference type="EMBL" id="MBU9739511.1"/>
    </source>
</evidence>
<evidence type="ECO:0000256" key="1">
    <source>
        <dbReference type="ARBA" id="ARBA00018672"/>
    </source>
</evidence>
<gene>
    <name evidence="5" type="ORF">KTH89_23535</name>
</gene>
<evidence type="ECO:0000313" key="6">
    <source>
        <dbReference type="Proteomes" id="UP000712157"/>
    </source>
</evidence>
<dbReference type="GO" id="GO:0000160">
    <property type="term" value="P:phosphorelay signal transduction system"/>
    <property type="evidence" value="ECO:0007669"/>
    <property type="project" value="InterPro"/>
</dbReference>
<dbReference type="Proteomes" id="UP000712157">
    <property type="component" value="Unassembled WGS sequence"/>
</dbReference>
<feature type="domain" description="Response regulatory" evidence="4">
    <location>
        <begin position="3"/>
        <end position="117"/>
    </location>
</feature>
<comment type="caution">
    <text evidence="3">Lacks conserved residue(s) required for the propagation of feature annotation.</text>
</comment>
<name>A0A949K3L1_9FIRM</name>
<dbReference type="RefSeq" id="WP_158342428.1">
    <property type="nucleotide sequence ID" value="NZ_JAHQCW010000063.1"/>
</dbReference>
<accession>A0A949K3L1</accession>
<comment type="caution">
    <text evidence="5">The sequence shown here is derived from an EMBL/GenBank/DDBJ whole genome shotgun (WGS) entry which is preliminary data.</text>
</comment>
<evidence type="ECO:0000256" key="3">
    <source>
        <dbReference type="PROSITE-ProRule" id="PRU00169"/>
    </source>
</evidence>
<dbReference type="EMBL" id="JAHQCW010000063">
    <property type="protein sequence ID" value="MBU9739511.1"/>
    <property type="molecule type" value="Genomic_DNA"/>
</dbReference>
<reference evidence="5" key="1">
    <citation type="submission" date="2021-06" db="EMBL/GenBank/DDBJ databases">
        <title>Description of novel taxa of the family Lachnospiraceae.</title>
        <authorList>
            <person name="Chaplin A.V."/>
            <person name="Sokolova S.R."/>
            <person name="Pikina A.P."/>
            <person name="Korzhanova M."/>
            <person name="Belova V."/>
            <person name="Korostin D."/>
            <person name="Efimov B.A."/>
        </authorList>
    </citation>
    <scope>NUCLEOTIDE SEQUENCE</scope>
    <source>
        <strain evidence="5">ASD5720</strain>
    </source>
</reference>
<proteinExistence type="predicted"/>
<dbReference type="AlphaFoldDB" id="A0A949K3L1"/>